<comment type="caution">
    <text evidence="2">The sequence shown here is derived from an EMBL/GenBank/DDBJ whole genome shotgun (WGS) entry which is preliminary data.</text>
</comment>
<feature type="transmembrane region" description="Helical" evidence="1">
    <location>
        <begin position="177"/>
        <end position="198"/>
    </location>
</feature>
<evidence type="ECO:0000313" key="3">
    <source>
        <dbReference type="Proteomes" id="UP000321189"/>
    </source>
</evidence>
<organism evidence="2 3">
    <name type="scientific">Pseudoalteromonas atlantica</name>
    <name type="common">Alteromonas atlantica</name>
    <dbReference type="NCBI Taxonomy" id="288"/>
    <lineage>
        <taxon>Bacteria</taxon>
        <taxon>Pseudomonadati</taxon>
        <taxon>Pseudomonadota</taxon>
        <taxon>Gammaproteobacteria</taxon>
        <taxon>Alteromonadales</taxon>
        <taxon>Pseudoalteromonadaceae</taxon>
        <taxon>Pseudoalteromonas</taxon>
    </lineage>
</organism>
<accession>A0ABQ0UH89</accession>
<keyword evidence="3" id="KW-1185">Reference proteome</keyword>
<keyword evidence="1" id="KW-0812">Transmembrane</keyword>
<dbReference type="Proteomes" id="UP000321189">
    <property type="component" value="Unassembled WGS sequence"/>
</dbReference>
<dbReference type="RefSeq" id="WP_154945781.1">
    <property type="nucleotide sequence ID" value="NZ_BJUT01000045.1"/>
</dbReference>
<keyword evidence="1" id="KW-1133">Transmembrane helix</keyword>
<reference evidence="2 3" key="1">
    <citation type="submission" date="2019-07" db="EMBL/GenBank/DDBJ databases">
        <title>Whole genome shotgun sequence of Pseudoalteromonas atlantica NBRC 103033.</title>
        <authorList>
            <person name="Hosoyama A."/>
            <person name="Uohara A."/>
            <person name="Ohji S."/>
            <person name="Ichikawa N."/>
        </authorList>
    </citation>
    <scope>NUCLEOTIDE SEQUENCE [LARGE SCALE GENOMIC DNA]</scope>
    <source>
        <strain evidence="2 3">NBRC 103033</strain>
    </source>
</reference>
<name>A0ABQ0UH89_PSEAF</name>
<dbReference type="EMBL" id="BJUT01000045">
    <property type="protein sequence ID" value="GEK77823.1"/>
    <property type="molecule type" value="Genomic_DNA"/>
</dbReference>
<protein>
    <submittedName>
        <fullName evidence="2">Uncharacterized protein</fullName>
    </submittedName>
</protein>
<evidence type="ECO:0000256" key="1">
    <source>
        <dbReference type="SAM" id="Phobius"/>
    </source>
</evidence>
<gene>
    <name evidence="2" type="ORF">PAT01_31270</name>
</gene>
<keyword evidence="1" id="KW-0472">Membrane</keyword>
<proteinExistence type="predicted"/>
<evidence type="ECO:0000313" key="2">
    <source>
        <dbReference type="EMBL" id="GEK77823.1"/>
    </source>
</evidence>
<sequence>MNNLLKKLGSPSAFCHYKYHLTAECIVSQTILSKPKLRLMTACFLDRNLFWATTRTYENTSITELKSIIQAEKLQLPPMDGDFYWSIEALQSNQFTVSYFVVPKDVLSKVPSDCQLIVPLYSDTAETEAQPLLIKHNVEKVDLSGHVSRLSWLSVLGLFGLNNRAVSKFEKLSNRNLIIAIISLLSATAILMSAYLILATNYYADKKLQNEAAVTKVLSGRQETNQELTLASGLIEFLATNPNVLDKLSQIKLEDDNVFIERVKVIPTGVELFGTTENSATKILEQIISAESVKEAKFSRAVTKNKQGLETFTIEVTWK</sequence>